<sequence length="496" mass="51487">MRLIDIVSAPWALTPDMYHEVQSIYGRHCRGEKIDLKAVEAQIGKPLGGASSGYDMVGSVAVLPVDGVLAKRMNLFMQISGGTSMQILGQDIQAALDDPDVSAIILCIDSPGGTVDGTQELSNLIYNARGKKPILALADGTMASAAYWIGSAADKAFVSSDTTTVGSIGVVTAHMDVSGSESQRGVKTTEIAAGKYKRIASQYAPLTPEGRQTIQDQVDYTYSIFVNDVARNRGTSSEAVVEGMADGRIFIGQQAVSAGLVDGVATLDELIERLAAGEFSRAGDSVGPGALEAVPTQAADGGGAPQTAEAQSTSKGESDMDVQKLKAEHPAVAEALIAEGRQTGAEAERQRIKDVEAQSMAGHEALIASLKFDGITSGPEAAVKVLQAEKAKKEDRLAGLRADATASTVPNATAPAPGEEGDDEEDEEADDDSASASPSGGKAGKKAGIQSLPQAAVVAKRAQAYQAEQAKNGVRVSTTEAVNHITQQLKKEARHG</sequence>
<comment type="caution">
    <text evidence="7">The sequence shown here is derived from an EMBL/GenBank/DDBJ whole genome shotgun (WGS) entry which is preliminary data.</text>
</comment>
<dbReference type="InterPro" id="IPR002142">
    <property type="entry name" value="Peptidase_S49"/>
</dbReference>
<dbReference type="CDD" id="cd07022">
    <property type="entry name" value="S49_Sppa_36K_type"/>
    <property type="match status" value="1"/>
</dbReference>
<keyword evidence="2" id="KW-0645">Protease</keyword>
<name>A0A848NXN7_9RALS</name>
<dbReference type="GO" id="GO:0006508">
    <property type="term" value="P:proteolysis"/>
    <property type="evidence" value="ECO:0007669"/>
    <property type="project" value="UniProtKB-KW"/>
</dbReference>
<keyword evidence="3" id="KW-0378">Hydrolase</keyword>
<dbReference type="NCBIfam" id="TIGR00706">
    <property type="entry name" value="SppA_dom"/>
    <property type="match status" value="1"/>
</dbReference>
<dbReference type="Gene3D" id="3.90.226.10">
    <property type="entry name" value="2-enoyl-CoA Hydratase, Chain A, domain 1"/>
    <property type="match status" value="1"/>
</dbReference>
<organism evidence="7 8">
    <name type="scientific">Ralstonia insidiosa</name>
    <dbReference type="NCBI Taxonomy" id="190721"/>
    <lineage>
        <taxon>Bacteria</taxon>
        <taxon>Pseudomonadati</taxon>
        <taxon>Pseudomonadota</taxon>
        <taxon>Betaproteobacteria</taxon>
        <taxon>Burkholderiales</taxon>
        <taxon>Burkholderiaceae</taxon>
        <taxon>Ralstonia</taxon>
    </lineage>
</organism>
<evidence type="ECO:0000256" key="4">
    <source>
        <dbReference type="ARBA" id="ARBA00022825"/>
    </source>
</evidence>
<proteinExistence type="inferred from homology"/>
<evidence type="ECO:0000256" key="3">
    <source>
        <dbReference type="ARBA" id="ARBA00022801"/>
    </source>
</evidence>
<dbReference type="AlphaFoldDB" id="A0A848NXN7"/>
<reference evidence="7 8" key="1">
    <citation type="submission" date="2020-04" db="EMBL/GenBank/DDBJ databases">
        <title>Ralstonia insidiosa genome sequencing and assembly.</title>
        <authorList>
            <person name="Martins R.C.R."/>
            <person name="Perdigao-Neto L.V."/>
            <person name="Levin A.S.S."/>
            <person name="Costa S.F."/>
        </authorList>
    </citation>
    <scope>NUCLEOTIDE SEQUENCE [LARGE SCALE GENOMIC DNA]</scope>
    <source>
        <strain evidence="7 8">5047</strain>
    </source>
</reference>
<dbReference type="InterPro" id="IPR033855">
    <property type="entry name" value="Protein_C"/>
</dbReference>
<accession>A0A848NXN7</accession>
<protein>
    <submittedName>
        <fullName evidence="7">Signal peptide peptidase SppA</fullName>
    </submittedName>
</protein>
<dbReference type="GO" id="GO:0008236">
    <property type="term" value="F:serine-type peptidase activity"/>
    <property type="evidence" value="ECO:0007669"/>
    <property type="project" value="UniProtKB-KW"/>
</dbReference>
<feature type="domain" description="Peptidase S49" evidence="6">
    <location>
        <begin position="130"/>
        <end position="276"/>
    </location>
</feature>
<comment type="similarity">
    <text evidence="1">Belongs to the peptidase S49 family.</text>
</comment>
<evidence type="ECO:0000259" key="6">
    <source>
        <dbReference type="Pfam" id="PF01343"/>
    </source>
</evidence>
<gene>
    <name evidence="7" type="primary">sppA</name>
    <name evidence="7" type="ORF">HGR00_04885</name>
</gene>
<feature type="region of interest" description="Disordered" evidence="5">
    <location>
        <begin position="391"/>
        <end position="448"/>
    </location>
</feature>
<evidence type="ECO:0000313" key="7">
    <source>
        <dbReference type="EMBL" id="NMV37236.1"/>
    </source>
</evidence>
<dbReference type="Pfam" id="PF01343">
    <property type="entry name" value="Peptidase_S49"/>
    <property type="match status" value="1"/>
</dbReference>
<dbReference type="SUPFAM" id="SSF52096">
    <property type="entry name" value="ClpP/crotonase"/>
    <property type="match status" value="1"/>
</dbReference>
<evidence type="ECO:0000256" key="2">
    <source>
        <dbReference type="ARBA" id="ARBA00022670"/>
    </source>
</evidence>
<dbReference type="InterPro" id="IPR004635">
    <property type="entry name" value="Pept_S49_SppA"/>
</dbReference>
<dbReference type="InterPro" id="IPR029045">
    <property type="entry name" value="ClpP/crotonase-like_dom_sf"/>
</dbReference>
<dbReference type="Gene3D" id="6.20.330.10">
    <property type="match status" value="1"/>
</dbReference>
<evidence type="ECO:0000313" key="8">
    <source>
        <dbReference type="Proteomes" id="UP000575469"/>
    </source>
</evidence>
<dbReference type="EMBL" id="JABBZM010000003">
    <property type="protein sequence ID" value="NMV37236.1"/>
    <property type="molecule type" value="Genomic_DNA"/>
</dbReference>
<feature type="compositionally biased region" description="Acidic residues" evidence="5">
    <location>
        <begin position="419"/>
        <end position="433"/>
    </location>
</feature>
<dbReference type="PANTHER" id="PTHR42987">
    <property type="entry name" value="PEPTIDASE S49"/>
    <property type="match status" value="1"/>
</dbReference>
<evidence type="ECO:0000256" key="1">
    <source>
        <dbReference type="ARBA" id="ARBA00008683"/>
    </source>
</evidence>
<keyword evidence="4" id="KW-0720">Serine protease</keyword>
<feature type="region of interest" description="Disordered" evidence="5">
    <location>
        <begin position="285"/>
        <end position="320"/>
    </location>
</feature>
<dbReference type="PANTHER" id="PTHR42987:SF4">
    <property type="entry name" value="PROTEASE SOHB-RELATED"/>
    <property type="match status" value="1"/>
</dbReference>
<dbReference type="Proteomes" id="UP000575469">
    <property type="component" value="Unassembled WGS sequence"/>
</dbReference>
<evidence type="ECO:0000256" key="5">
    <source>
        <dbReference type="SAM" id="MobiDB-lite"/>
    </source>
</evidence>
<dbReference type="RefSeq" id="WP_169339422.1">
    <property type="nucleotide sequence ID" value="NZ_JABBZM010000003.1"/>
</dbReference>